<feature type="compositionally biased region" description="Polar residues" evidence="1">
    <location>
        <begin position="61"/>
        <end position="81"/>
    </location>
</feature>
<evidence type="ECO:0000313" key="3">
    <source>
        <dbReference type="Proteomes" id="UP001497480"/>
    </source>
</evidence>
<evidence type="ECO:0000256" key="1">
    <source>
        <dbReference type="SAM" id="MobiDB-lite"/>
    </source>
</evidence>
<proteinExistence type="predicted"/>
<accession>A0AAV1X6W8</accession>
<reference evidence="2 3" key="1">
    <citation type="submission" date="2024-03" db="EMBL/GenBank/DDBJ databases">
        <authorList>
            <person name="Martinez-Hernandez J."/>
        </authorList>
    </citation>
    <scope>NUCLEOTIDE SEQUENCE [LARGE SCALE GENOMIC DNA]</scope>
</reference>
<dbReference type="AlphaFoldDB" id="A0AAV1X6W8"/>
<keyword evidence="3" id="KW-1185">Reference proteome</keyword>
<dbReference type="Proteomes" id="UP001497480">
    <property type="component" value="Unassembled WGS sequence"/>
</dbReference>
<name>A0AAV1X6W8_LUPLU</name>
<feature type="region of interest" description="Disordered" evidence="1">
    <location>
        <begin position="44"/>
        <end position="81"/>
    </location>
</feature>
<comment type="caution">
    <text evidence="2">The sequence shown here is derived from an EMBL/GenBank/DDBJ whole genome shotgun (WGS) entry which is preliminary data.</text>
</comment>
<dbReference type="EMBL" id="CAXHTB010000012">
    <property type="protein sequence ID" value="CAL0316949.1"/>
    <property type="molecule type" value="Genomic_DNA"/>
</dbReference>
<sequence>MSFNFYENRAGRHECVLIGSTFISHAAFDTIKIPLLKRVTDRVLHGGRRRNHPPLVPQPRSPSYASPTKTPSPFVHSSSSW</sequence>
<gene>
    <name evidence="2" type="ORF">LLUT_LOCUS18009</name>
</gene>
<evidence type="ECO:0000313" key="2">
    <source>
        <dbReference type="EMBL" id="CAL0316949.1"/>
    </source>
</evidence>
<organism evidence="2 3">
    <name type="scientific">Lupinus luteus</name>
    <name type="common">European yellow lupine</name>
    <dbReference type="NCBI Taxonomy" id="3873"/>
    <lineage>
        <taxon>Eukaryota</taxon>
        <taxon>Viridiplantae</taxon>
        <taxon>Streptophyta</taxon>
        <taxon>Embryophyta</taxon>
        <taxon>Tracheophyta</taxon>
        <taxon>Spermatophyta</taxon>
        <taxon>Magnoliopsida</taxon>
        <taxon>eudicotyledons</taxon>
        <taxon>Gunneridae</taxon>
        <taxon>Pentapetalae</taxon>
        <taxon>rosids</taxon>
        <taxon>fabids</taxon>
        <taxon>Fabales</taxon>
        <taxon>Fabaceae</taxon>
        <taxon>Papilionoideae</taxon>
        <taxon>50 kb inversion clade</taxon>
        <taxon>genistoids sensu lato</taxon>
        <taxon>core genistoids</taxon>
        <taxon>Genisteae</taxon>
        <taxon>Lupinus</taxon>
    </lineage>
</organism>
<protein>
    <submittedName>
        <fullName evidence="2">Uncharacterized protein</fullName>
    </submittedName>
</protein>